<dbReference type="Pfam" id="PF01805">
    <property type="entry name" value="Surp"/>
    <property type="match status" value="2"/>
</dbReference>
<keyword evidence="5" id="KW-0508">mRNA splicing</keyword>
<keyword evidence="2" id="KW-0507">mRNA processing</keyword>
<sequence length="710" mass="80331">MSTADPQPADKPINHKIGIIYPPPEVRNIVDKTASFVARNGPDFESRIRQNEINNPKFNFLTPSDPYHAYYQHKVRDFAEGKAVETIGLKVTAPSAARLGQDAQKIMQDIFVPKDPPPEFEFVYDPPSINALDIDIVKLTAQFVARNGKQFLAQLMNREQRNYQFDFLRTQHNMFGYFTKLVEQFTKVLIPPRDIITSLEEDLKNPKRVLDQVKYRVEWHKYQERQRRREEEALERERVAYAMIDWHDFVVVETVDFQPNETGSFPMPTTPEEVGARAIAEERGEILAQQKQPITNVPPPPGSFDAIPTDLDEEENDYDDEAEEELEAEEAAQADANRSHDARREVREESAAAAPPSVPVAPAEHSEDQHKHEKEEQELADMEAPTEDDMELSDEEEPPPPPLQEPGATKITFKQPSLPLRPAPPTVDQVLIRHDYDPKATTVKEMANQFQLVSPITGEPIPASQAQKHIRWGLLDPKWAEQREREIAEKREQDQVYATGSLIESSLKQLAKRRTDIFGVGSEETQIGKTLNDGSEEEQQQQQQKSDKLIWDGHAMSAETVQQRARDYLTPADVQAHFEAEQRLEAEREKIGVQVPPQPTPPALGLHTPLPPTISASTMMMMMNKAPPGLMMPPPTALQPSMFPPGMPLPPGHQFVPHPMMPPILPGMVPPPPPPPLMMQQQQQQQQQQQPSDDEPSEAKRPRAETPVAE</sequence>
<feature type="domain" description="SURP motif" evidence="8">
    <location>
        <begin position="136"/>
        <end position="178"/>
    </location>
</feature>
<dbReference type="GO" id="GO:0005686">
    <property type="term" value="C:U2 snRNP"/>
    <property type="evidence" value="ECO:0007669"/>
    <property type="project" value="TreeGrafter"/>
</dbReference>
<keyword evidence="4" id="KW-0677">Repeat</keyword>
<feature type="compositionally biased region" description="Acidic residues" evidence="7">
    <location>
        <begin position="378"/>
        <end position="398"/>
    </location>
</feature>
<proteinExistence type="predicted"/>
<organism evidence="11">
    <name type="scientific">Schistocephalus solidus</name>
    <name type="common">Tapeworm</name>
    <dbReference type="NCBI Taxonomy" id="70667"/>
    <lineage>
        <taxon>Eukaryota</taxon>
        <taxon>Metazoa</taxon>
        <taxon>Spiralia</taxon>
        <taxon>Lophotrochozoa</taxon>
        <taxon>Platyhelminthes</taxon>
        <taxon>Cestoda</taxon>
        <taxon>Eucestoda</taxon>
        <taxon>Diphyllobothriidea</taxon>
        <taxon>Diphyllobothriidae</taxon>
        <taxon>Schistocephalus</taxon>
    </lineage>
</organism>
<dbReference type="PROSITE" id="PS50128">
    <property type="entry name" value="SURP"/>
    <property type="match status" value="2"/>
</dbReference>
<protein>
    <submittedName>
        <fullName evidence="11">Splicing factor 3A subunit 1</fullName>
    </submittedName>
</protein>
<feature type="compositionally biased region" description="Pro residues" evidence="7">
    <location>
        <begin position="665"/>
        <end position="677"/>
    </location>
</feature>
<feature type="compositionally biased region" description="Acidic residues" evidence="7">
    <location>
        <begin position="310"/>
        <end position="332"/>
    </location>
</feature>
<dbReference type="GO" id="GO:0003723">
    <property type="term" value="F:RNA binding"/>
    <property type="evidence" value="ECO:0007669"/>
    <property type="project" value="InterPro"/>
</dbReference>
<dbReference type="Gene3D" id="1.10.10.790">
    <property type="entry name" value="Surp module"/>
    <property type="match status" value="2"/>
</dbReference>
<dbReference type="GO" id="GO:0071013">
    <property type="term" value="C:catalytic step 2 spliceosome"/>
    <property type="evidence" value="ECO:0007669"/>
    <property type="project" value="TreeGrafter"/>
</dbReference>
<keyword evidence="3" id="KW-0747">Spliceosome</keyword>
<feature type="region of interest" description="Disordered" evidence="7">
    <location>
        <begin position="526"/>
        <end position="547"/>
    </location>
</feature>
<dbReference type="Proteomes" id="UP000275846">
    <property type="component" value="Unassembled WGS sequence"/>
</dbReference>
<evidence type="ECO:0000313" key="9">
    <source>
        <dbReference type="EMBL" id="VDL90920.1"/>
    </source>
</evidence>
<gene>
    <name evidence="9" type="ORF">SSLN_LOCUS4535</name>
</gene>
<evidence type="ECO:0000256" key="7">
    <source>
        <dbReference type="SAM" id="MobiDB-lite"/>
    </source>
</evidence>
<feature type="region of interest" description="Disordered" evidence="7">
    <location>
        <begin position="290"/>
        <end position="426"/>
    </location>
</feature>
<evidence type="ECO:0000313" key="10">
    <source>
        <dbReference type="Proteomes" id="UP000275846"/>
    </source>
</evidence>
<reference evidence="11" key="1">
    <citation type="submission" date="2016-06" db="UniProtKB">
        <authorList>
            <consortium name="WormBaseParasite"/>
        </authorList>
    </citation>
    <scope>IDENTIFICATION</scope>
</reference>
<dbReference type="SMART" id="SM00648">
    <property type="entry name" value="SWAP"/>
    <property type="match status" value="2"/>
</dbReference>
<dbReference type="PANTHER" id="PTHR15316:SF1">
    <property type="entry name" value="SPLICING FACTOR 3A SUBUNIT 1"/>
    <property type="match status" value="1"/>
</dbReference>
<evidence type="ECO:0000259" key="8">
    <source>
        <dbReference type="PROSITE" id="PS50128"/>
    </source>
</evidence>
<dbReference type="EMBL" id="UYSU01032904">
    <property type="protein sequence ID" value="VDL90920.1"/>
    <property type="molecule type" value="Genomic_DNA"/>
</dbReference>
<evidence type="ECO:0000256" key="1">
    <source>
        <dbReference type="ARBA" id="ARBA00004123"/>
    </source>
</evidence>
<evidence type="ECO:0000256" key="6">
    <source>
        <dbReference type="ARBA" id="ARBA00023242"/>
    </source>
</evidence>
<dbReference type="InterPro" id="IPR022030">
    <property type="entry name" value="SF3A1_dom"/>
</dbReference>
<evidence type="ECO:0000256" key="2">
    <source>
        <dbReference type="ARBA" id="ARBA00022664"/>
    </source>
</evidence>
<evidence type="ECO:0000256" key="4">
    <source>
        <dbReference type="ARBA" id="ARBA00022737"/>
    </source>
</evidence>
<name>A0A183SJY7_SCHSO</name>
<dbReference type="InterPro" id="IPR045146">
    <property type="entry name" value="SF3A1"/>
</dbReference>
<evidence type="ECO:0000256" key="3">
    <source>
        <dbReference type="ARBA" id="ARBA00022728"/>
    </source>
</evidence>
<keyword evidence="6" id="KW-0539">Nucleus</keyword>
<accession>A0A183SJY7</accession>
<keyword evidence="10" id="KW-1185">Reference proteome</keyword>
<dbReference type="AlphaFoldDB" id="A0A183SJY7"/>
<dbReference type="SUPFAM" id="SSF109905">
    <property type="entry name" value="Surp module (SWAP domain)"/>
    <property type="match status" value="2"/>
</dbReference>
<feature type="compositionally biased region" description="Basic and acidic residues" evidence="7">
    <location>
        <begin position="364"/>
        <end position="377"/>
    </location>
</feature>
<evidence type="ECO:0000256" key="5">
    <source>
        <dbReference type="ARBA" id="ARBA00023187"/>
    </source>
</evidence>
<comment type="subcellular location">
    <subcellularLocation>
        <location evidence="1">Nucleus</location>
    </subcellularLocation>
</comment>
<dbReference type="Pfam" id="PF12230">
    <property type="entry name" value="PRP21_like_P"/>
    <property type="match status" value="1"/>
</dbReference>
<dbReference type="OrthoDB" id="447637at2759"/>
<feature type="region of interest" description="Disordered" evidence="7">
    <location>
        <begin position="665"/>
        <end position="710"/>
    </location>
</feature>
<dbReference type="FunFam" id="1.10.10.790:FF:000001">
    <property type="entry name" value="Splicing factor 3a, subunit 1"/>
    <property type="match status" value="1"/>
</dbReference>
<evidence type="ECO:0000313" key="11">
    <source>
        <dbReference type="WBParaSite" id="SSLN_0000468701-mRNA-1"/>
    </source>
</evidence>
<dbReference type="GO" id="GO:0000381">
    <property type="term" value="P:regulation of alternative mRNA splicing, via spliceosome"/>
    <property type="evidence" value="ECO:0007669"/>
    <property type="project" value="TreeGrafter"/>
</dbReference>
<dbReference type="STRING" id="70667.A0A183SJY7"/>
<dbReference type="InterPro" id="IPR035967">
    <property type="entry name" value="SWAP/Surp_sf"/>
</dbReference>
<dbReference type="PANTHER" id="PTHR15316">
    <property type="entry name" value="SPLICEOSOME ASSOCIATED PROTEIN 114/SWAP SPLICING FACTOR-RELATED"/>
    <property type="match status" value="1"/>
</dbReference>
<dbReference type="GO" id="GO:0045292">
    <property type="term" value="P:mRNA cis splicing, via spliceosome"/>
    <property type="evidence" value="ECO:0007669"/>
    <property type="project" value="InterPro"/>
</dbReference>
<dbReference type="GO" id="GO:0071004">
    <property type="term" value="C:U2-type prespliceosome"/>
    <property type="evidence" value="ECO:0007669"/>
    <property type="project" value="TreeGrafter"/>
</dbReference>
<dbReference type="WBParaSite" id="SSLN_0000468701-mRNA-1">
    <property type="protein sequence ID" value="SSLN_0000468701-mRNA-1"/>
    <property type="gene ID" value="SSLN_0000468701"/>
</dbReference>
<feature type="compositionally biased region" description="Low complexity" evidence="7">
    <location>
        <begin position="678"/>
        <end position="691"/>
    </location>
</feature>
<feature type="compositionally biased region" description="Low complexity" evidence="7">
    <location>
        <begin position="351"/>
        <end position="363"/>
    </location>
</feature>
<dbReference type="FunFam" id="1.10.10.790:FF:000002">
    <property type="entry name" value="Splicing factor 3A subunit 1"/>
    <property type="match status" value="1"/>
</dbReference>
<dbReference type="InterPro" id="IPR000061">
    <property type="entry name" value="Surp"/>
</dbReference>
<feature type="domain" description="SURP motif" evidence="8">
    <location>
        <begin position="29"/>
        <end position="71"/>
    </location>
</feature>
<feature type="compositionally biased region" description="Basic and acidic residues" evidence="7">
    <location>
        <begin position="337"/>
        <end position="350"/>
    </location>
</feature>
<reference evidence="9 10" key="2">
    <citation type="submission" date="2018-11" db="EMBL/GenBank/DDBJ databases">
        <authorList>
            <consortium name="Pathogen Informatics"/>
        </authorList>
    </citation>
    <scope>NUCLEOTIDE SEQUENCE [LARGE SCALE GENOMIC DNA]</scope>
    <source>
        <strain evidence="9 10">NST_G2</strain>
    </source>
</reference>